<evidence type="ECO:0000256" key="1">
    <source>
        <dbReference type="SAM" id="MobiDB-lite"/>
    </source>
</evidence>
<dbReference type="PANTHER" id="PTHR35801">
    <property type="entry name" value="PHOSPHOSERINE PHOSPHATASE RSBX"/>
    <property type="match status" value="1"/>
</dbReference>
<evidence type="ECO:0000313" key="3">
    <source>
        <dbReference type="EMBL" id="QDQ15030.1"/>
    </source>
</evidence>
<dbReference type="InterPro" id="IPR036457">
    <property type="entry name" value="PPM-type-like_dom_sf"/>
</dbReference>
<evidence type="ECO:0000313" key="4">
    <source>
        <dbReference type="Proteomes" id="UP000316806"/>
    </source>
</evidence>
<dbReference type="Gene3D" id="3.60.40.10">
    <property type="entry name" value="PPM-type phosphatase domain"/>
    <property type="match status" value="1"/>
</dbReference>
<feature type="region of interest" description="Disordered" evidence="1">
    <location>
        <begin position="1"/>
        <end position="20"/>
    </location>
</feature>
<reference evidence="3 4" key="1">
    <citation type="journal article" date="2019" name="J. Ind. Microbiol. Biotechnol.">
        <title>The complete genomic sequence of Streptomyces spectabilis NRRL-2792 and identification of secondary metabolite biosynthetic gene clusters.</title>
        <authorList>
            <person name="Sinha A."/>
            <person name="Phillips-Salemka S."/>
            <person name="Niraula T.A."/>
            <person name="Short K.A."/>
            <person name="Niraula N.P."/>
        </authorList>
    </citation>
    <scope>NUCLEOTIDE SEQUENCE [LARGE SCALE GENOMIC DNA]</scope>
    <source>
        <strain evidence="3 4">NRRL 2792</strain>
    </source>
</reference>
<dbReference type="InterPro" id="IPR001932">
    <property type="entry name" value="PPM-type_phosphatase-like_dom"/>
</dbReference>
<dbReference type="EMBL" id="CP040916">
    <property type="protein sequence ID" value="QDQ15030.1"/>
    <property type="molecule type" value="Genomic_DNA"/>
</dbReference>
<organism evidence="3 4">
    <name type="scientific">Streptomyces spectabilis</name>
    <dbReference type="NCBI Taxonomy" id="68270"/>
    <lineage>
        <taxon>Bacteria</taxon>
        <taxon>Bacillati</taxon>
        <taxon>Actinomycetota</taxon>
        <taxon>Actinomycetes</taxon>
        <taxon>Kitasatosporales</taxon>
        <taxon>Streptomycetaceae</taxon>
        <taxon>Streptomyces</taxon>
    </lineage>
</organism>
<dbReference type="PANTHER" id="PTHR35801:SF1">
    <property type="entry name" value="PHOSPHOSERINE PHOSPHATASE RSBX"/>
    <property type="match status" value="1"/>
</dbReference>
<dbReference type="InterPro" id="IPR039248">
    <property type="entry name" value="Ptase_RsbX"/>
</dbReference>
<dbReference type="SMART" id="SM00331">
    <property type="entry name" value="PP2C_SIG"/>
    <property type="match status" value="1"/>
</dbReference>
<dbReference type="Proteomes" id="UP000316806">
    <property type="component" value="Chromosome"/>
</dbReference>
<sequence>MAQEARVTTGPSGHPGPARPVVAEPTRAVPIDHFSAVHLAAATARTLARRCGLPGALPDRAAVVASELASNIAKHATGGSVYLQALTHGEGLEITAVDRGPGMRELERCLTDGYTTTGTLGAGLGAISRIATTLAIRTRAGTGTLVCARLAPPGRTADAERPLGSLCLPAEGERHCGDAVSFALTDRGLTALAVDGLGHGTEAEEAARAAVRCFHRGPDADLPDLLTAANRALRHSRGAAIGVLRLRDTAVDYCGVGNVRAVLLSPDDVGRRLSGQPGVVGWNMPPPQVRRLSAPAGTTAVLHTDGVDQRWSRDPEPFLLRLPPPLLVAALVHGFRRSRDDATAVAVKTPQRLR</sequence>
<proteinExistence type="predicted"/>
<dbReference type="InterPro" id="IPR003594">
    <property type="entry name" value="HATPase_dom"/>
</dbReference>
<name>A0A516RH95_STRST</name>
<accession>A0A516RH95</accession>
<dbReference type="InterPro" id="IPR036890">
    <property type="entry name" value="HATPase_C_sf"/>
</dbReference>
<feature type="domain" description="PPM-type phosphatase" evidence="2">
    <location>
        <begin position="160"/>
        <end position="349"/>
    </location>
</feature>
<dbReference type="AlphaFoldDB" id="A0A516RH95"/>
<gene>
    <name evidence="3" type="ORF">FH965_34495</name>
</gene>
<dbReference type="SUPFAM" id="SSF55874">
    <property type="entry name" value="ATPase domain of HSP90 chaperone/DNA topoisomerase II/histidine kinase"/>
    <property type="match status" value="1"/>
</dbReference>
<protein>
    <recommendedName>
        <fullName evidence="2">PPM-type phosphatase domain-containing protein</fullName>
    </recommendedName>
</protein>
<dbReference type="Gene3D" id="3.30.565.10">
    <property type="entry name" value="Histidine kinase-like ATPase, C-terminal domain"/>
    <property type="match status" value="1"/>
</dbReference>
<dbReference type="Pfam" id="PF07228">
    <property type="entry name" value="SpoIIE"/>
    <property type="match status" value="1"/>
</dbReference>
<dbReference type="SUPFAM" id="SSF81606">
    <property type="entry name" value="PP2C-like"/>
    <property type="match status" value="1"/>
</dbReference>
<evidence type="ECO:0000259" key="2">
    <source>
        <dbReference type="SMART" id="SM00331"/>
    </source>
</evidence>
<dbReference type="Pfam" id="PF13581">
    <property type="entry name" value="HATPase_c_2"/>
    <property type="match status" value="1"/>
</dbReference>